<reference evidence="2 3" key="2">
    <citation type="submission" date="2019-05" db="EMBL/GenBank/DDBJ databases">
        <authorList>
            <person name="Lianzixin W."/>
        </authorList>
    </citation>
    <scope>NUCLEOTIDE SEQUENCE [LARGE SCALE GENOMIC DNA]</scope>
    <source>
        <strain evidence="2 3">EC11</strain>
    </source>
</reference>
<gene>
    <name evidence="2" type="ORF">FIA58_009135</name>
</gene>
<reference evidence="2 3" key="3">
    <citation type="submission" date="2020-02" db="EMBL/GenBank/DDBJ databases">
        <title>Flavobacterium profundi sp. nov., isolated from a deep-sea seamount.</title>
        <authorList>
            <person name="Zhang D.-C."/>
        </authorList>
    </citation>
    <scope>NUCLEOTIDE SEQUENCE [LARGE SCALE GENOMIC DNA]</scope>
    <source>
        <strain evidence="2 3">EC11</strain>
    </source>
</reference>
<dbReference type="RefSeq" id="WP_140962177.1">
    <property type="nucleotide sequence ID" value="NZ_VEVQ02000005.1"/>
</dbReference>
<evidence type="ECO:0000256" key="1">
    <source>
        <dbReference type="SAM" id="Phobius"/>
    </source>
</evidence>
<organism evidence="2 3">
    <name type="scientific">Flavobacterium jejuense</name>
    <dbReference type="NCBI Taxonomy" id="1544455"/>
    <lineage>
        <taxon>Bacteria</taxon>
        <taxon>Pseudomonadati</taxon>
        <taxon>Bacteroidota</taxon>
        <taxon>Flavobacteriia</taxon>
        <taxon>Flavobacteriales</taxon>
        <taxon>Flavobacteriaceae</taxon>
        <taxon>Flavobacterium</taxon>
    </lineage>
</organism>
<evidence type="ECO:0000313" key="2">
    <source>
        <dbReference type="EMBL" id="NHN25836.1"/>
    </source>
</evidence>
<comment type="caution">
    <text evidence="2">The sequence shown here is derived from an EMBL/GenBank/DDBJ whole genome shotgun (WGS) entry which is preliminary data.</text>
</comment>
<dbReference type="EMBL" id="VEVQ02000005">
    <property type="protein sequence ID" value="NHN25836.1"/>
    <property type="molecule type" value="Genomic_DNA"/>
</dbReference>
<dbReference type="Proteomes" id="UP000817854">
    <property type="component" value="Unassembled WGS sequence"/>
</dbReference>
<accession>A0ABX0IQI5</accession>
<protein>
    <submittedName>
        <fullName evidence="2">Uncharacterized protein</fullName>
    </submittedName>
</protein>
<keyword evidence="1" id="KW-1133">Transmembrane helix</keyword>
<keyword evidence="1" id="KW-0472">Membrane</keyword>
<feature type="transmembrane region" description="Helical" evidence="1">
    <location>
        <begin position="6"/>
        <end position="34"/>
    </location>
</feature>
<keyword evidence="1" id="KW-0812">Transmembrane</keyword>
<name>A0ABX0IQI5_9FLAO</name>
<evidence type="ECO:0000313" key="3">
    <source>
        <dbReference type="Proteomes" id="UP000817854"/>
    </source>
</evidence>
<proteinExistence type="predicted"/>
<reference evidence="3" key="1">
    <citation type="submission" date="2019-05" db="EMBL/GenBank/DDBJ databases">
        <title>Flavobacterium profundi sp. nov., isolated from a deep-sea seamount.</title>
        <authorList>
            <person name="Zhang D.-C."/>
        </authorList>
    </citation>
    <scope>NUCLEOTIDE SEQUENCE [LARGE SCALE GENOMIC DNA]</scope>
    <source>
        <strain evidence="3">EC11</strain>
    </source>
</reference>
<sequence length="75" mass="8687">MKYFFGIILFLLIIFSIPFVSLVLVLTSPFILIYKIKVLNKPKATVKKKEINPIDFIFNHKGNFLPDKSKSNDNI</sequence>
<keyword evidence="3" id="KW-1185">Reference proteome</keyword>